<name>A0A5M3X0Q9_9ACTN</name>
<dbReference type="Proteomes" id="UP000331127">
    <property type="component" value="Unassembled WGS sequence"/>
</dbReference>
<sequence length="67" mass="7554">MQLFDEVLLAFDRRYENGVGQVETLRDGHRVPADEPVRGVEIAKQGATLIDAYAEEKTGEIRDIVRP</sequence>
<organism evidence="1 2">
    <name type="scientific">Acrocarpospora macrocephala</name>
    <dbReference type="NCBI Taxonomy" id="150177"/>
    <lineage>
        <taxon>Bacteria</taxon>
        <taxon>Bacillati</taxon>
        <taxon>Actinomycetota</taxon>
        <taxon>Actinomycetes</taxon>
        <taxon>Streptosporangiales</taxon>
        <taxon>Streptosporangiaceae</taxon>
        <taxon>Acrocarpospora</taxon>
    </lineage>
</organism>
<accession>A0A5M3X0Q9</accession>
<keyword evidence="2" id="KW-1185">Reference proteome</keyword>
<protein>
    <submittedName>
        <fullName evidence="1">Uncharacterized protein</fullName>
    </submittedName>
</protein>
<proteinExistence type="predicted"/>
<evidence type="ECO:0000313" key="2">
    <source>
        <dbReference type="Proteomes" id="UP000331127"/>
    </source>
</evidence>
<dbReference type="EMBL" id="BLAE01000043">
    <property type="protein sequence ID" value="GES13201.1"/>
    <property type="molecule type" value="Genomic_DNA"/>
</dbReference>
<evidence type="ECO:0000313" key="1">
    <source>
        <dbReference type="EMBL" id="GES13201.1"/>
    </source>
</evidence>
<comment type="caution">
    <text evidence="1">The sequence shown here is derived from an EMBL/GenBank/DDBJ whole genome shotgun (WGS) entry which is preliminary data.</text>
</comment>
<gene>
    <name evidence="1" type="ORF">Amac_067980</name>
</gene>
<dbReference type="AlphaFoldDB" id="A0A5M3X0Q9"/>
<reference evidence="1 2" key="1">
    <citation type="submission" date="2019-10" db="EMBL/GenBank/DDBJ databases">
        <title>Whole genome shotgun sequence of Acrocarpospora macrocephala NBRC 16266.</title>
        <authorList>
            <person name="Ichikawa N."/>
            <person name="Kimura A."/>
            <person name="Kitahashi Y."/>
            <person name="Komaki H."/>
            <person name="Oguchi A."/>
        </authorList>
    </citation>
    <scope>NUCLEOTIDE SEQUENCE [LARGE SCALE GENOMIC DNA]</scope>
    <source>
        <strain evidence="1 2">NBRC 16266</strain>
    </source>
</reference>